<protein>
    <submittedName>
        <fullName evidence="10">Vacuolar calcium ion transporter</fullName>
    </submittedName>
</protein>
<dbReference type="GO" id="GO:0006874">
    <property type="term" value="P:intracellular calcium ion homeostasis"/>
    <property type="evidence" value="ECO:0007669"/>
    <property type="project" value="TreeGrafter"/>
</dbReference>
<feature type="transmembrane region" description="Helical" evidence="8">
    <location>
        <begin position="243"/>
        <end position="268"/>
    </location>
</feature>
<evidence type="ECO:0000256" key="2">
    <source>
        <dbReference type="ARBA" id="ARBA00022448"/>
    </source>
</evidence>
<keyword evidence="11" id="KW-1185">Reference proteome</keyword>
<proteinExistence type="predicted"/>
<dbReference type="PANTHER" id="PTHR31503">
    <property type="entry name" value="VACUOLAR CALCIUM ION TRANSPORTER"/>
    <property type="match status" value="1"/>
</dbReference>
<dbReference type="Pfam" id="PF01699">
    <property type="entry name" value="Na_Ca_ex"/>
    <property type="match status" value="2"/>
</dbReference>
<evidence type="ECO:0000256" key="6">
    <source>
        <dbReference type="ARBA" id="ARBA00023136"/>
    </source>
</evidence>
<sequence length="416" mass="45781">MHGLRAVCFISIIPLQNIFDLCGDYVARRKDRDFGDFLAITLKNLVEATLAAILLKNCHLRLLQSTIAGVVILHLLLVPGTAFFVRGSKVFQQILHPHHASLNPSLLMTGVLAIMLPTAFFAALDRGAGANGSRDIFVSDGMRDSLLKMSRGMSVMLLLIYIASRVYRHLEWPPRFLLSSKAKSSAAPNGSSATEAPHSASINEPLTAGARPPPAPRDSGSSTSEREPEEVVGEHADNSDEQLLHPIVCAILICVSTAVMGVTAEFLVQSIDPIRERFDIQAEWFGLILLPLVSFSPEAAVAGWCFVAPWLGHGDEVKNPRDTSLLAHGRPIDLSIQFTLWWMPLLVLFAWWTGKPFHLLFDYFEVALLLGSCFLVNYVTADGKTNFAEWDHSASKSVGCELERPAAVDFHRAFRE</sequence>
<dbReference type="InterPro" id="IPR004713">
    <property type="entry name" value="CaH_exchang"/>
</dbReference>
<evidence type="ECO:0000256" key="1">
    <source>
        <dbReference type="ARBA" id="ARBA00004127"/>
    </source>
</evidence>
<keyword evidence="6 8" id="KW-0472">Membrane</keyword>
<feature type="transmembrane region" description="Helical" evidence="8">
    <location>
        <begin position="105"/>
        <end position="124"/>
    </location>
</feature>
<evidence type="ECO:0000256" key="8">
    <source>
        <dbReference type="SAM" id="Phobius"/>
    </source>
</evidence>
<evidence type="ECO:0000256" key="5">
    <source>
        <dbReference type="ARBA" id="ARBA00023065"/>
    </source>
</evidence>
<reference evidence="10 11" key="1">
    <citation type="submission" date="2016-10" db="EMBL/GenBank/DDBJ databases">
        <title>Genome sequence of the basidiomycete white-rot fungus Trametes pubescens.</title>
        <authorList>
            <person name="Makela M.R."/>
            <person name="Granchi Z."/>
            <person name="Peng M."/>
            <person name="De Vries R.P."/>
            <person name="Grigoriev I."/>
            <person name="Riley R."/>
            <person name="Hilden K."/>
        </authorList>
    </citation>
    <scope>NUCLEOTIDE SEQUENCE [LARGE SCALE GENOMIC DNA]</scope>
    <source>
        <strain evidence="10 11">FBCC735</strain>
    </source>
</reference>
<organism evidence="10 11">
    <name type="scientific">Trametes pubescens</name>
    <name type="common">White-rot fungus</name>
    <dbReference type="NCBI Taxonomy" id="154538"/>
    <lineage>
        <taxon>Eukaryota</taxon>
        <taxon>Fungi</taxon>
        <taxon>Dikarya</taxon>
        <taxon>Basidiomycota</taxon>
        <taxon>Agaricomycotina</taxon>
        <taxon>Agaricomycetes</taxon>
        <taxon>Polyporales</taxon>
        <taxon>Polyporaceae</taxon>
        <taxon>Trametes</taxon>
    </lineage>
</organism>
<evidence type="ECO:0000313" key="11">
    <source>
        <dbReference type="Proteomes" id="UP000184267"/>
    </source>
</evidence>
<dbReference type="OMA" id="IQAEWFG"/>
<dbReference type="PANTHER" id="PTHR31503:SF20">
    <property type="entry name" value="CA(2+)_H(+) EXCHANGER, PUTATIVE (EUROFUNG)-RELATED"/>
    <property type="match status" value="1"/>
</dbReference>
<keyword evidence="5" id="KW-0406">Ion transport</keyword>
<evidence type="ECO:0000313" key="10">
    <source>
        <dbReference type="EMBL" id="OJT06770.1"/>
    </source>
</evidence>
<dbReference type="GO" id="GO:0000329">
    <property type="term" value="C:fungal-type vacuole membrane"/>
    <property type="evidence" value="ECO:0007669"/>
    <property type="project" value="TreeGrafter"/>
</dbReference>
<evidence type="ECO:0000256" key="4">
    <source>
        <dbReference type="ARBA" id="ARBA00022989"/>
    </source>
</evidence>
<gene>
    <name evidence="10" type="ORF">TRAPUB_2370</name>
</gene>
<dbReference type="GO" id="GO:0015369">
    <property type="term" value="F:calcium:proton antiporter activity"/>
    <property type="evidence" value="ECO:0007669"/>
    <property type="project" value="TreeGrafter"/>
</dbReference>
<keyword evidence="4 8" id="KW-1133">Transmembrane helix</keyword>
<feature type="domain" description="Sodium/calcium exchanger membrane region" evidence="9">
    <location>
        <begin position="251"/>
        <end position="307"/>
    </location>
</feature>
<feature type="transmembrane region" description="Helical" evidence="8">
    <location>
        <begin position="288"/>
        <end position="312"/>
    </location>
</feature>
<dbReference type="AlphaFoldDB" id="A0A1M2VGP0"/>
<dbReference type="InterPro" id="IPR004837">
    <property type="entry name" value="NaCa_Exmemb"/>
</dbReference>
<keyword evidence="3 8" id="KW-0812">Transmembrane</keyword>
<feature type="transmembrane region" description="Helical" evidence="8">
    <location>
        <begin position="332"/>
        <end position="352"/>
    </location>
</feature>
<comment type="subcellular location">
    <subcellularLocation>
        <location evidence="1">Endomembrane system</location>
        <topology evidence="1">Multi-pass membrane protein</topology>
    </subcellularLocation>
</comment>
<dbReference type="STRING" id="154538.A0A1M2VGP0"/>
<feature type="transmembrane region" description="Helical" evidence="8">
    <location>
        <begin position="145"/>
        <end position="164"/>
    </location>
</feature>
<dbReference type="EMBL" id="MNAD01001263">
    <property type="protein sequence ID" value="OJT06770.1"/>
    <property type="molecule type" value="Genomic_DNA"/>
</dbReference>
<dbReference type="OrthoDB" id="1699231at2759"/>
<feature type="transmembrane region" description="Helical" evidence="8">
    <location>
        <begin position="67"/>
        <end position="85"/>
    </location>
</feature>
<feature type="region of interest" description="Disordered" evidence="7">
    <location>
        <begin position="187"/>
        <end position="237"/>
    </location>
</feature>
<dbReference type="GO" id="GO:0012505">
    <property type="term" value="C:endomembrane system"/>
    <property type="evidence" value="ECO:0007669"/>
    <property type="project" value="UniProtKB-SubCell"/>
</dbReference>
<keyword evidence="2" id="KW-0813">Transport</keyword>
<evidence type="ECO:0000259" key="9">
    <source>
        <dbReference type="Pfam" id="PF01699"/>
    </source>
</evidence>
<evidence type="ECO:0000256" key="7">
    <source>
        <dbReference type="SAM" id="MobiDB-lite"/>
    </source>
</evidence>
<feature type="transmembrane region" description="Helical" evidence="8">
    <location>
        <begin position="359"/>
        <end position="380"/>
    </location>
</feature>
<feature type="domain" description="Sodium/calcium exchanger membrane region" evidence="9">
    <location>
        <begin position="42"/>
        <end position="165"/>
    </location>
</feature>
<evidence type="ECO:0000256" key="3">
    <source>
        <dbReference type="ARBA" id="ARBA00022692"/>
    </source>
</evidence>
<dbReference type="Proteomes" id="UP000184267">
    <property type="component" value="Unassembled WGS sequence"/>
</dbReference>
<comment type="caution">
    <text evidence="10">The sequence shown here is derived from an EMBL/GenBank/DDBJ whole genome shotgun (WGS) entry which is preliminary data.</text>
</comment>
<name>A0A1M2VGP0_TRAPU</name>
<accession>A0A1M2VGP0</accession>